<reference evidence="2 3" key="1">
    <citation type="submission" date="2013-11" db="EMBL/GenBank/DDBJ databases">
        <title>The Damaraland mole rat (Fukomys damarensis) genome and evolution of African mole rats.</title>
        <authorList>
            <person name="Gladyshev V.N."/>
            <person name="Fang X."/>
        </authorList>
    </citation>
    <scope>NUCLEOTIDE SEQUENCE [LARGE SCALE GENOMIC DNA]</scope>
    <source>
        <tissue evidence="2">Liver</tissue>
    </source>
</reference>
<dbReference type="EMBL" id="KN121611">
    <property type="protein sequence ID" value="KFO35939.1"/>
    <property type="molecule type" value="Genomic_DNA"/>
</dbReference>
<dbReference type="AlphaFoldDB" id="A0A091DUZ0"/>
<evidence type="ECO:0000313" key="3">
    <source>
        <dbReference type="Proteomes" id="UP000028990"/>
    </source>
</evidence>
<evidence type="ECO:0000256" key="1">
    <source>
        <dbReference type="SAM" id="MobiDB-lite"/>
    </source>
</evidence>
<evidence type="ECO:0000313" key="2">
    <source>
        <dbReference type="EMBL" id="KFO35939.1"/>
    </source>
</evidence>
<feature type="region of interest" description="Disordered" evidence="1">
    <location>
        <begin position="1"/>
        <end position="97"/>
    </location>
</feature>
<proteinExistence type="predicted"/>
<dbReference type="Proteomes" id="UP000028990">
    <property type="component" value="Unassembled WGS sequence"/>
</dbReference>
<organism evidence="2 3">
    <name type="scientific">Fukomys damarensis</name>
    <name type="common">Damaraland mole rat</name>
    <name type="synonym">Cryptomys damarensis</name>
    <dbReference type="NCBI Taxonomy" id="885580"/>
    <lineage>
        <taxon>Eukaryota</taxon>
        <taxon>Metazoa</taxon>
        <taxon>Chordata</taxon>
        <taxon>Craniata</taxon>
        <taxon>Vertebrata</taxon>
        <taxon>Euteleostomi</taxon>
        <taxon>Mammalia</taxon>
        <taxon>Eutheria</taxon>
        <taxon>Euarchontoglires</taxon>
        <taxon>Glires</taxon>
        <taxon>Rodentia</taxon>
        <taxon>Hystricomorpha</taxon>
        <taxon>Bathyergidae</taxon>
        <taxon>Fukomys</taxon>
    </lineage>
</organism>
<keyword evidence="3" id="KW-1185">Reference proteome</keyword>
<protein>
    <submittedName>
        <fullName evidence="2">Uncharacterized protein</fullName>
    </submittedName>
</protein>
<name>A0A091DUZ0_FUKDA</name>
<gene>
    <name evidence="2" type="ORF">H920_02661</name>
</gene>
<accession>A0A091DUZ0</accession>
<sequence>MQPVQRLPGPESAARSSEEAERAAPLPLTEVRALLPAHGPQTLGPSYPQAAFLAPSSDEGKREGGARRTRFPGSVSLERRGAHTPLKSAAASLKVPT</sequence>